<gene>
    <name evidence="6" type="ORF">PLEOSDRAFT_1105412</name>
</gene>
<dbReference type="PROSITE" id="PS50011">
    <property type="entry name" value="PROTEIN_KINASE_DOM"/>
    <property type="match status" value="1"/>
</dbReference>
<dbReference type="VEuPathDB" id="FungiDB:PLEOSDRAFT_1105412"/>
<dbReference type="Gene3D" id="1.10.510.10">
    <property type="entry name" value="Transferase(Phosphotransferase) domain 1"/>
    <property type="match status" value="1"/>
</dbReference>
<protein>
    <recommendedName>
        <fullName evidence="5">Protein kinase domain-containing protein</fullName>
    </recommendedName>
</protein>
<dbReference type="STRING" id="1137138.A0A067NQX7"/>
<organism evidence="6 7">
    <name type="scientific">Pleurotus ostreatus (strain PC15)</name>
    <name type="common">Oyster mushroom</name>
    <dbReference type="NCBI Taxonomy" id="1137138"/>
    <lineage>
        <taxon>Eukaryota</taxon>
        <taxon>Fungi</taxon>
        <taxon>Dikarya</taxon>
        <taxon>Basidiomycota</taxon>
        <taxon>Agaricomycotina</taxon>
        <taxon>Agaricomycetes</taxon>
        <taxon>Agaricomycetidae</taxon>
        <taxon>Agaricales</taxon>
        <taxon>Pleurotineae</taxon>
        <taxon>Pleurotaceae</taxon>
        <taxon>Pleurotus</taxon>
    </lineage>
</organism>
<keyword evidence="3" id="KW-0418">Kinase</keyword>
<accession>A0A067NQX7</accession>
<name>A0A067NQX7_PLEO1</name>
<keyword evidence="1" id="KW-0808">Transferase</keyword>
<dbReference type="InterPro" id="IPR051681">
    <property type="entry name" value="Ser/Thr_Kinases-Pseudokinases"/>
</dbReference>
<evidence type="ECO:0000256" key="2">
    <source>
        <dbReference type="ARBA" id="ARBA00022741"/>
    </source>
</evidence>
<dbReference type="InterPro" id="IPR011009">
    <property type="entry name" value="Kinase-like_dom_sf"/>
</dbReference>
<dbReference type="EMBL" id="KL198009">
    <property type="protein sequence ID" value="KDQ26507.1"/>
    <property type="molecule type" value="Genomic_DNA"/>
</dbReference>
<keyword evidence="4" id="KW-0067">ATP-binding</keyword>
<evidence type="ECO:0000256" key="4">
    <source>
        <dbReference type="ARBA" id="ARBA00022840"/>
    </source>
</evidence>
<evidence type="ECO:0000259" key="5">
    <source>
        <dbReference type="PROSITE" id="PS50011"/>
    </source>
</evidence>
<reference evidence="7" key="1">
    <citation type="journal article" date="2014" name="Proc. Natl. Acad. Sci. U.S.A.">
        <title>Extensive sampling of basidiomycete genomes demonstrates inadequacy of the white-rot/brown-rot paradigm for wood decay fungi.</title>
        <authorList>
            <person name="Riley R."/>
            <person name="Salamov A.A."/>
            <person name="Brown D.W."/>
            <person name="Nagy L.G."/>
            <person name="Floudas D."/>
            <person name="Held B.W."/>
            <person name="Levasseur A."/>
            <person name="Lombard V."/>
            <person name="Morin E."/>
            <person name="Otillar R."/>
            <person name="Lindquist E.A."/>
            <person name="Sun H."/>
            <person name="LaButti K.M."/>
            <person name="Schmutz J."/>
            <person name="Jabbour D."/>
            <person name="Luo H."/>
            <person name="Baker S.E."/>
            <person name="Pisabarro A.G."/>
            <person name="Walton J.D."/>
            <person name="Blanchette R.A."/>
            <person name="Henrissat B."/>
            <person name="Martin F."/>
            <person name="Cullen D."/>
            <person name="Hibbett D.S."/>
            <person name="Grigoriev I.V."/>
        </authorList>
    </citation>
    <scope>NUCLEOTIDE SEQUENCE [LARGE SCALE GENOMIC DNA]</scope>
    <source>
        <strain evidence="7">PC15</strain>
    </source>
</reference>
<dbReference type="AlphaFoldDB" id="A0A067NQX7"/>
<dbReference type="InParanoid" id="A0A067NQX7"/>
<dbReference type="Proteomes" id="UP000027073">
    <property type="component" value="Unassembled WGS sequence"/>
</dbReference>
<evidence type="ECO:0000313" key="6">
    <source>
        <dbReference type="EMBL" id="KDQ26507.1"/>
    </source>
</evidence>
<dbReference type="PANTHER" id="PTHR44329:SF288">
    <property type="entry name" value="MITOGEN-ACTIVATED PROTEIN KINASE KINASE KINASE 20"/>
    <property type="match status" value="1"/>
</dbReference>
<dbReference type="SUPFAM" id="SSF56112">
    <property type="entry name" value="Protein kinase-like (PK-like)"/>
    <property type="match status" value="1"/>
</dbReference>
<dbReference type="Pfam" id="PF00069">
    <property type="entry name" value="Pkinase"/>
    <property type="match status" value="1"/>
</dbReference>
<dbReference type="PANTHER" id="PTHR44329">
    <property type="entry name" value="SERINE/THREONINE-PROTEIN KINASE TNNI3K-RELATED"/>
    <property type="match status" value="1"/>
</dbReference>
<feature type="domain" description="Protein kinase" evidence="5">
    <location>
        <begin position="1"/>
        <end position="285"/>
    </location>
</feature>
<evidence type="ECO:0000256" key="3">
    <source>
        <dbReference type="ARBA" id="ARBA00022777"/>
    </source>
</evidence>
<evidence type="ECO:0000256" key="1">
    <source>
        <dbReference type="ARBA" id="ARBA00022679"/>
    </source>
</evidence>
<dbReference type="HOGENOM" id="CLU_000288_7_18_1"/>
<keyword evidence="2" id="KW-0547">Nucleotide-binding</keyword>
<sequence length="297" mass="33009">MPPVVDITPHVQILSEPATSQGAEWLSQYHGIYTDPSDGSKKKVLLSIPNTDGLDADPTVFIRILNRIHREMHIWILAHHPNVVQFLGIYKSPEEMQWKTPALVSAFCEGGTIRDYLERTPDANRFSLVVDIAKGLDYLHREGILHGNLSPESVMIQEGGIAALTDFGKAKLVGLQGHTTQSRVTTRYVSPEAWRKKGTACLTAEADVYSFGMTALYTLSGKEPFYTVETEDELRHETSGGTHLVLEKYPAVQSHHWSLIEPCWDYDAKSRPSIHETLGSLLSFSDAHRDSEAKSGG</sequence>
<dbReference type="InterPro" id="IPR000719">
    <property type="entry name" value="Prot_kinase_dom"/>
</dbReference>
<dbReference type="GO" id="GO:0005524">
    <property type="term" value="F:ATP binding"/>
    <property type="evidence" value="ECO:0007669"/>
    <property type="project" value="UniProtKB-KW"/>
</dbReference>
<evidence type="ECO:0000313" key="7">
    <source>
        <dbReference type="Proteomes" id="UP000027073"/>
    </source>
</evidence>
<proteinExistence type="predicted"/>
<dbReference type="GO" id="GO:0004674">
    <property type="term" value="F:protein serine/threonine kinase activity"/>
    <property type="evidence" value="ECO:0007669"/>
    <property type="project" value="TreeGrafter"/>
</dbReference>